<dbReference type="Proteomes" id="UP001519460">
    <property type="component" value="Unassembled WGS sequence"/>
</dbReference>
<protein>
    <submittedName>
        <fullName evidence="1">Uncharacterized protein</fullName>
    </submittedName>
</protein>
<evidence type="ECO:0000313" key="2">
    <source>
        <dbReference type="Proteomes" id="UP001519460"/>
    </source>
</evidence>
<dbReference type="EMBL" id="JACVVK020000018">
    <property type="protein sequence ID" value="KAK7503761.1"/>
    <property type="molecule type" value="Genomic_DNA"/>
</dbReference>
<evidence type="ECO:0000313" key="1">
    <source>
        <dbReference type="EMBL" id="KAK7503761.1"/>
    </source>
</evidence>
<reference evidence="1 2" key="1">
    <citation type="journal article" date="2023" name="Sci. Data">
        <title>Genome assembly of the Korean intertidal mud-creeper Batillaria attramentaria.</title>
        <authorList>
            <person name="Patra A.K."/>
            <person name="Ho P.T."/>
            <person name="Jun S."/>
            <person name="Lee S.J."/>
            <person name="Kim Y."/>
            <person name="Won Y.J."/>
        </authorList>
    </citation>
    <scope>NUCLEOTIDE SEQUENCE [LARGE SCALE GENOMIC DNA]</scope>
    <source>
        <strain evidence="1">Wonlab-2016</strain>
    </source>
</reference>
<comment type="caution">
    <text evidence="1">The sequence shown here is derived from an EMBL/GenBank/DDBJ whole genome shotgun (WGS) entry which is preliminary data.</text>
</comment>
<proteinExistence type="predicted"/>
<gene>
    <name evidence="1" type="ORF">BaRGS_00004884</name>
</gene>
<sequence length="134" mass="15381">MLCEPLEIGRKLTIQHLFWKEFVCMFHKTNNHTNGEVQFGERSPENNESWEAIQITVFFRPLGLSIQRTCVPVDKGTGCVTHSGLLSRKRLDRLFHETLKRDAPWRLLNLPPHTSLSIQTATSITLSPQASNFH</sequence>
<keyword evidence="2" id="KW-1185">Reference proteome</keyword>
<name>A0ABD0LXC1_9CAEN</name>
<organism evidence="1 2">
    <name type="scientific">Batillaria attramentaria</name>
    <dbReference type="NCBI Taxonomy" id="370345"/>
    <lineage>
        <taxon>Eukaryota</taxon>
        <taxon>Metazoa</taxon>
        <taxon>Spiralia</taxon>
        <taxon>Lophotrochozoa</taxon>
        <taxon>Mollusca</taxon>
        <taxon>Gastropoda</taxon>
        <taxon>Caenogastropoda</taxon>
        <taxon>Sorbeoconcha</taxon>
        <taxon>Cerithioidea</taxon>
        <taxon>Batillariidae</taxon>
        <taxon>Batillaria</taxon>
    </lineage>
</organism>
<dbReference type="AlphaFoldDB" id="A0ABD0LXC1"/>
<accession>A0ABD0LXC1</accession>